<keyword evidence="3" id="KW-1185">Reference proteome</keyword>
<dbReference type="GeneID" id="16193505"/>
<dbReference type="OrthoDB" id="23655at10239"/>
<name>R4T881_9CAUD</name>
<evidence type="ECO:0000256" key="1">
    <source>
        <dbReference type="SAM" id="MobiDB-lite"/>
    </source>
</evidence>
<evidence type="ECO:0000313" key="3">
    <source>
        <dbReference type="Proteomes" id="UP000202086"/>
    </source>
</evidence>
<feature type="compositionally biased region" description="Polar residues" evidence="1">
    <location>
        <begin position="11"/>
        <end position="21"/>
    </location>
</feature>
<dbReference type="RefSeq" id="YP_008059676.1">
    <property type="nucleotide sequence ID" value="NC_021330.1"/>
</dbReference>
<proteinExistence type="predicted"/>
<organism evidence="2 3">
    <name type="scientific">Haloarcula californiae tailed virus 1</name>
    <dbReference type="NCBI Taxonomy" id="1273746"/>
    <lineage>
        <taxon>Viruses</taxon>
        <taxon>Duplodnaviria</taxon>
        <taxon>Heunggongvirae</taxon>
        <taxon>Uroviricota</taxon>
        <taxon>Caudoviricetes</taxon>
        <taxon>Thumleimavirales</taxon>
        <taxon>Druskaviridae</taxon>
        <taxon>Hacavirus</taxon>
        <taxon>Hacavirus italiense</taxon>
        <taxon>Hacavirus HCTV1</taxon>
    </lineage>
</organism>
<gene>
    <name evidence="2" type="primary">115</name>
    <name evidence="2" type="ORF">DNAM5_115</name>
</gene>
<dbReference type="KEGG" id="vg:16193505"/>
<protein>
    <submittedName>
        <fullName evidence="2">Uncharacterized protein</fullName>
    </submittedName>
</protein>
<accession>R4T881</accession>
<feature type="region of interest" description="Disordered" evidence="1">
    <location>
        <begin position="52"/>
        <end position="98"/>
    </location>
</feature>
<feature type="region of interest" description="Disordered" evidence="1">
    <location>
        <begin position="1"/>
        <end position="25"/>
    </location>
</feature>
<dbReference type="Proteomes" id="UP000202086">
    <property type="component" value="Segment"/>
</dbReference>
<dbReference type="EMBL" id="KC292029">
    <property type="protein sequence ID" value="AGM11974.1"/>
    <property type="molecule type" value="Genomic_DNA"/>
</dbReference>
<evidence type="ECO:0000313" key="2">
    <source>
        <dbReference type="EMBL" id="AGM11974.1"/>
    </source>
</evidence>
<sequence length="147" mass="15605">MPRQHKCRSINAATGTTNGDSYESRGHNSVGLFVVARNLDETNDSLEVVLDAVHTDENTSGEEQGPVRRSDGGPGSTSRVGVTAGDLGDPGGDGTYSGFAYAHGVPAEHFAARITEFTDNAGSDLEVDAWLYFGNWSGPGREFREVV</sequence>
<reference evidence="2 3" key="1">
    <citation type="submission" date="2012-12" db="EMBL/GenBank/DDBJ databases">
        <authorList>
            <person name="Sencilo A."/>
            <person name="Jacobs-Sera D."/>
            <person name="Russell D.A."/>
            <person name="Ko C."/>
            <person name="Atanasova N."/>
            <person name="Osterlund E."/>
            <person name="Oksanen H.M."/>
            <person name="Bamford D.H."/>
            <person name="Hatfull G.F."/>
            <person name="Roine E."/>
            <person name="Hendrix R.W."/>
        </authorList>
    </citation>
    <scope>NUCLEOTIDE SEQUENCE [LARGE SCALE GENOMIC DNA]</scope>
</reference>